<dbReference type="EMBL" id="JAPDNT010000035">
    <property type="protein sequence ID" value="MCW3477333.1"/>
    <property type="molecule type" value="Genomic_DNA"/>
</dbReference>
<keyword evidence="4 6" id="KW-1133">Transmembrane helix</keyword>
<gene>
    <name evidence="7" type="ORF">OL599_22450</name>
</gene>
<keyword evidence="5 6" id="KW-0472">Membrane</keyword>
<feature type="transmembrane region" description="Helical" evidence="6">
    <location>
        <begin position="45"/>
        <end position="69"/>
    </location>
</feature>
<sequence>MMNASLSSLLAYGFVLGWSVAWPPGPINAEIARRCLARGFWAGYGLILGATCGDVIWALVVALGIGVLLQGPTMHFVLGVVSVALLLFLAFTFLRGAWRSLGGASAATARFESSRASFALGITLALTSPWNIAFWLAAIGRPEMTQLGLAALLVVVAAVVAAVLTWGFVWSGIVLVLRRTASGRAWDVIVRALTGLLMLYFAATSAQRLLTG</sequence>
<evidence type="ECO:0000313" key="8">
    <source>
        <dbReference type="Proteomes" id="UP001165679"/>
    </source>
</evidence>
<keyword evidence="3 6" id="KW-0812">Transmembrane</keyword>
<feature type="transmembrane region" description="Helical" evidence="6">
    <location>
        <begin position="188"/>
        <end position="210"/>
    </location>
</feature>
<feature type="transmembrane region" description="Helical" evidence="6">
    <location>
        <begin position="118"/>
        <end position="137"/>
    </location>
</feature>
<dbReference type="InterPro" id="IPR001123">
    <property type="entry name" value="LeuE-type"/>
</dbReference>
<feature type="transmembrane region" description="Helical" evidence="6">
    <location>
        <begin position="76"/>
        <end position="98"/>
    </location>
</feature>
<protein>
    <submittedName>
        <fullName evidence="7">LysE family translocator</fullName>
    </submittedName>
</protein>
<dbReference type="PANTHER" id="PTHR30086:SF20">
    <property type="entry name" value="ARGININE EXPORTER PROTEIN ARGO-RELATED"/>
    <property type="match status" value="1"/>
</dbReference>
<organism evidence="7 8">
    <name type="scientific">Limobrevibacterium gyesilva</name>
    <dbReference type="NCBI Taxonomy" id="2991712"/>
    <lineage>
        <taxon>Bacteria</taxon>
        <taxon>Pseudomonadati</taxon>
        <taxon>Pseudomonadota</taxon>
        <taxon>Alphaproteobacteria</taxon>
        <taxon>Acetobacterales</taxon>
        <taxon>Acetobacteraceae</taxon>
        <taxon>Limobrevibacterium</taxon>
    </lineage>
</organism>
<proteinExistence type="predicted"/>
<reference evidence="7" key="1">
    <citation type="submission" date="2022-09" db="EMBL/GenBank/DDBJ databases">
        <title>Rhodovastum sp. nov. RN2-1 isolated from soil in Seongnam, South Korea.</title>
        <authorList>
            <person name="Le N.T."/>
        </authorList>
    </citation>
    <scope>NUCLEOTIDE SEQUENCE</scope>
    <source>
        <strain evidence="7">RN2-1</strain>
    </source>
</reference>
<feature type="transmembrane region" description="Helical" evidence="6">
    <location>
        <begin position="149"/>
        <end position="176"/>
    </location>
</feature>
<dbReference type="AlphaFoldDB" id="A0AA42CFN1"/>
<dbReference type="GO" id="GO:0005886">
    <property type="term" value="C:plasma membrane"/>
    <property type="evidence" value="ECO:0007669"/>
    <property type="project" value="UniProtKB-SubCell"/>
</dbReference>
<keyword evidence="2" id="KW-1003">Cell membrane</keyword>
<dbReference type="PANTHER" id="PTHR30086">
    <property type="entry name" value="ARGININE EXPORTER PROTEIN ARGO"/>
    <property type="match status" value="1"/>
</dbReference>
<comment type="caution">
    <text evidence="7">The sequence shown here is derived from an EMBL/GenBank/DDBJ whole genome shotgun (WGS) entry which is preliminary data.</text>
</comment>
<name>A0AA42CFN1_9PROT</name>
<evidence type="ECO:0000256" key="3">
    <source>
        <dbReference type="ARBA" id="ARBA00022692"/>
    </source>
</evidence>
<dbReference type="Pfam" id="PF01810">
    <property type="entry name" value="LysE"/>
    <property type="match status" value="1"/>
</dbReference>
<comment type="subcellular location">
    <subcellularLocation>
        <location evidence="1">Cell membrane</location>
        <topology evidence="1">Multi-pass membrane protein</topology>
    </subcellularLocation>
</comment>
<evidence type="ECO:0000256" key="1">
    <source>
        <dbReference type="ARBA" id="ARBA00004651"/>
    </source>
</evidence>
<evidence type="ECO:0000256" key="5">
    <source>
        <dbReference type="ARBA" id="ARBA00023136"/>
    </source>
</evidence>
<keyword evidence="8" id="KW-1185">Reference proteome</keyword>
<accession>A0AA42CFN1</accession>
<evidence type="ECO:0000313" key="7">
    <source>
        <dbReference type="EMBL" id="MCW3477333.1"/>
    </source>
</evidence>
<evidence type="ECO:0000256" key="2">
    <source>
        <dbReference type="ARBA" id="ARBA00022475"/>
    </source>
</evidence>
<dbReference type="Proteomes" id="UP001165679">
    <property type="component" value="Unassembled WGS sequence"/>
</dbReference>
<evidence type="ECO:0000256" key="4">
    <source>
        <dbReference type="ARBA" id="ARBA00022989"/>
    </source>
</evidence>
<reference evidence="7" key="2">
    <citation type="submission" date="2022-10" db="EMBL/GenBank/DDBJ databases">
        <authorList>
            <person name="Trinh H.N."/>
        </authorList>
    </citation>
    <scope>NUCLEOTIDE SEQUENCE</scope>
    <source>
        <strain evidence="7">RN2-1</strain>
    </source>
</reference>
<dbReference type="GO" id="GO:0015171">
    <property type="term" value="F:amino acid transmembrane transporter activity"/>
    <property type="evidence" value="ECO:0007669"/>
    <property type="project" value="TreeGrafter"/>
</dbReference>
<evidence type="ECO:0000256" key="6">
    <source>
        <dbReference type="SAM" id="Phobius"/>
    </source>
</evidence>